<dbReference type="RefSeq" id="WP_011752626.1">
    <property type="nucleotide sequence ID" value="NC_008698.1"/>
</dbReference>
<dbReference type="HOGENOM" id="CLU_041527_2_0_2"/>
<evidence type="ECO:0000313" key="4">
    <source>
        <dbReference type="Proteomes" id="UP000000641"/>
    </source>
</evidence>
<evidence type="ECO:0000313" key="3">
    <source>
        <dbReference type="EMBL" id="ABL78361.1"/>
    </source>
</evidence>
<evidence type="ECO:0008006" key="5">
    <source>
        <dbReference type="Google" id="ProtNLM"/>
    </source>
</evidence>
<evidence type="ECO:0000259" key="1">
    <source>
        <dbReference type="Pfam" id="PF13173"/>
    </source>
</evidence>
<organism evidence="3 4">
    <name type="scientific">Thermofilum pendens (strain DSM 2475 / Hrk 5)</name>
    <dbReference type="NCBI Taxonomy" id="368408"/>
    <lineage>
        <taxon>Archaea</taxon>
        <taxon>Thermoproteota</taxon>
        <taxon>Thermoprotei</taxon>
        <taxon>Thermofilales</taxon>
        <taxon>Thermofilaceae</taxon>
        <taxon>Thermofilum</taxon>
    </lineage>
</organism>
<dbReference type="EnsemblBacteria" id="ABL78361">
    <property type="protein sequence ID" value="ABL78361"/>
    <property type="gene ID" value="Tpen_0961"/>
</dbReference>
<dbReference type="EMBL" id="CP000505">
    <property type="protein sequence ID" value="ABL78361.1"/>
    <property type="molecule type" value="Genomic_DNA"/>
</dbReference>
<feature type="domain" description="DUF4143" evidence="2">
    <location>
        <begin position="297"/>
        <end position="475"/>
    </location>
</feature>
<accession>A1RYT1</accession>
<protein>
    <recommendedName>
        <fullName evidence="5">ATP-binding protein</fullName>
    </recommendedName>
</protein>
<gene>
    <name evidence="3" type="ordered locus">Tpen_0961</name>
</gene>
<name>A1RYT1_THEPD</name>
<dbReference type="InterPro" id="IPR027417">
    <property type="entry name" value="P-loop_NTPase"/>
</dbReference>
<dbReference type="SUPFAM" id="SSF52540">
    <property type="entry name" value="P-loop containing nucleoside triphosphate hydrolases"/>
    <property type="match status" value="1"/>
</dbReference>
<dbReference type="InterPro" id="IPR025420">
    <property type="entry name" value="DUF4143"/>
</dbReference>
<keyword evidence="4" id="KW-1185">Reference proteome</keyword>
<feature type="domain" description="AAA" evidence="1">
    <location>
        <begin position="58"/>
        <end position="176"/>
    </location>
</feature>
<dbReference type="STRING" id="368408.Tpen_0961"/>
<dbReference type="OrthoDB" id="27235at2157"/>
<dbReference type="InterPro" id="IPR041682">
    <property type="entry name" value="AAA_14"/>
</dbReference>
<dbReference type="Proteomes" id="UP000000641">
    <property type="component" value="Chromosome"/>
</dbReference>
<sequence length="518" mass="60464">MNIEDVKTLLDSYNPWWRDKEWSQNHPLLRAVRESILQNPPRLFYHIVNSLPKQGYYGIVTIRGPRRVGKTTLIVRIIDHLISKSGIKPENVFYIPLDYKKLESLNLFDLFYVTAQLPEEKYIFLDEASMRRDWALVLKNLVDAGLVEKGKLKIIVTGSHSMDLAEAVSKLSDRQGRLASLFNLGGNLFHVPLRFVEILEAIRPDIDDYLRRYRLRKPRERFNILLQLWHGTIPKALEDFYNEFSELLNEIFEDYLLHGGFPKTVDQYHREGTIEPSFYHDLAELVISDSENAGLKPENTKRVLEFLTEHERLSSLLGLEKRENIGKHVTGVDEEGFPSARFGFGKYLEYLETTKLFLFPYREDSSQTCTPNYRADRKVYVMDPFPYYAFKAHIHNEVDPLGFSKKLLSEPGFKGRLVESVVAAHLVMAQQFFEHVSTVDYHKVLLYSKNEKETDYVLCLSRKGEKHRILIESKYRENARREVPEGKKIILTKNKLEVVEEEENMHIYVPVTAFLALF</sequence>
<dbReference type="GeneID" id="4600765"/>
<dbReference type="PANTHER" id="PTHR33295:SF18">
    <property type="entry name" value="AAA+ ATPASE DOMAIN-CONTAINING PROTEIN"/>
    <property type="match status" value="1"/>
</dbReference>
<dbReference type="KEGG" id="tpe:Tpen_0961"/>
<proteinExistence type="predicted"/>
<dbReference type="AlphaFoldDB" id="A1RYT1"/>
<dbReference type="Pfam" id="PF13635">
    <property type="entry name" value="DUF4143"/>
    <property type="match status" value="1"/>
</dbReference>
<dbReference type="eggNOG" id="arCOG03167">
    <property type="taxonomic scope" value="Archaea"/>
</dbReference>
<evidence type="ECO:0000259" key="2">
    <source>
        <dbReference type="Pfam" id="PF13635"/>
    </source>
</evidence>
<dbReference type="PANTHER" id="PTHR33295">
    <property type="entry name" value="ATPASE"/>
    <property type="match status" value="1"/>
</dbReference>
<dbReference type="Pfam" id="PF13173">
    <property type="entry name" value="AAA_14"/>
    <property type="match status" value="1"/>
</dbReference>
<reference evidence="4" key="1">
    <citation type="journal article" date="2008" name="J. Bacteriol.">
        <title>Genome sequence of Thermofilum pendens reveals an exceptional loss of biosynthetic pathways without genome reduction.</title>
        <authorList>
            <person name="Anderson I."/>
            <person name="Rodriguez J."/>
            <person name="Susanti D."/>
            <person name="Porat I."/>
            <person name="Reich C."/>
            <person name="Ulrich L.E."/>
            <person name="Elkins J.G."/>
            <person name="Mavromatis K."/>
            <person name="Lykidis A."/>
            <person name="Kim E."/>
            <person name="Thompson L.S."/>
            <person name="Nolan M."/>
            <person name="Land M."/>
            <person name="Copeland A."/>
            <person name="Lapidus A."/>
            <person name="Lucas S."/>
            <person name="Detter C."/>
            <person name="Zhulin I.B."/>
            <person name="Olsen G.J."/>
            <person name="Whitman W."/>
            <person name="Mukhopadhyay B."/>
            <person name="Bristow J."/>
            <person name="Kyrpides N."/>
        </authorList>
    </citation>
    <scope>NUCLEOTIDE SEQUENCE [LARGE SCALE GENOMIC DNA]</scope>
    <source>
        <strain evidence="4">DSM 2475 / Hrk 5</strain>
    </source>
</reference>